<gene>
    <name evidence="2" type="ORF">GCM10007888_06630</name>
    <name evidence="1" type="ORF">MOX02_17360</name>
</gene>
<dbReference type="Proteomes" id="UP001156856">
    <property type="component" value="Unassembled WGS sequence"/>
</dbReference>
<evidence type="ECO:0000313" key="1">
    <source>
        <dbReference type="EMBL" id="GEP03698.1"/>
    </source>
</evidence>
<dbReference type="EMBL" id="BJZU01000028">
    <property type="protein sequence ID" value="GEP03698.1"/>
    <property type="molecule type" value="Genomic_DNA"/>
</dbReference>
<organism evidence="1 3">
    <name type="scientific">Methylobacterium oxalidis</name>
    <dbReference type="NCBI Taxonomy" id="944322"/>
    <lineage>
        <taxon>Bacteria</taxon>
        <taxon>Pseudomonadati</taxon>
        <taxon>Pseudomonadota</taxon>
        <taxon>Alphaproteobacteria</taxon>
        <taxon>Hyphomicrobiales</taxon>
        <taxon>Methylobacteriaceae</taxon>
        <taxon>Methylobacterium</taxon>
    </lineage>
</organism>
<comment type="caution">
    <text evidence="1">The sequence shown here is derived from an EMBL/GenBank/DDBJ whole genome shotgun (WGS) entry which is preliminary data.</text>
</comment>
<dbReference type="AlphaFoldDB" id="A0A512J145"/>
<accession>A0A512J145</accession>
<reference evidence="4" key="2">
    <citation type="journal article" date="2019" name="Int. J. Syst. Evol. Microbiol.">
        <title>The Global Catalogue of Microorganisms (GCM) 10K type strain sequencing project: providing services to taxonomists for standard genome sequencing and annotation.</title>
        <authorList>
            <consortium name="The Broad Institute Genomics Platform"/>
            <consortium name="The Broad Institute Genome Sequencing Center for Infectious Disease"/>
            <person name="Wu L."/>
            <person name="Ma J."/>
        </authorList>
    </citation>
    <scope>NUCLEOTIDE SEQUENCE [LARGE SCALE GENOMIC DNA]</scope>
    <source>
        <strain evidence="4">NBRC 107715</strain>
    </source>
</reference>
<reference evidence="2" key="4">
    <citation type="submission" date="2023-01" db="EMBL/GenBank/DDBJ databases">
        <title>Draft genome sequence of Methylobacterium oxalidis strain NBRC 107715.</title>
        <authorList>
            <person name="Sun Q."/>
            <person name="Mori K."/>
        </authorList>
    </citation>
    <scope>NUCLEOTIDE SEQUENCE</scope>
    <source>
        <strain evidence="2">NBRC 107715</strain>
    </source>
</reference>
<evidence type="ECO:0000313" key="4">
    <source>
        <dbReference type="Proteomes" id="UP001156856"/>
    </source>
</evidence>
<reference evidence="2" key="1">
    <citation type="journal article" date="2014" name="Int. J. Syst. Evol. Microbiol.">
        <title>Complete genome of a new Firmicutes species belonging to the dominant human colonic microbiota ('Ruminococcus bicirculans') reveals two chromosomes and a selective capacity to utilize plant glucans.</title>
        <authorList>
            <consortium name="NISC Comparative Sequencing Program"/>
            <person name="Wegmann U."/>
            <person name="Louis P."/>
            <person name="Goesmann A."/>
            <person name="Henrissat B."/>
            <person name="Duncan S.H."/>
            <person name="Flint H.J."/>
        </authorList>
    </citation>
    <scope>NUCLEOTIDE SEQUENCE</scope>
    <source>
        <strain evidence="2">NBRC 107715</strain>
    </source>
</reference>
<sequence length="139" mass="15516">MHHRLYTIAGFARYPSLDVPDRRFLSSGYYQLGIVAARADLRALKAACADLFARAYGHPGSDLSFPIRAEPAGREFVQARTRERPNILIPRERRAIGILRGDTVRVSGTLHPYQMDSRCGVRFLLEAVEFLAADTARAA</sequence>
<evidence type="ECO:0000313" key="3">
    <source>
        <dbReference type="Proteomes" id="UP000321960"/>
    </source>
</evidence>
<dbReference type="RefSeq" id="WP_147025393.1">
    <property type="nucleotide sequence ID" value="NZ_BJZU01000028.1"/>
</dbReference>
<protein>
    <submittedName>
        <fullName evidence="1">Uncharacterized protein</fullName>
    </submittedName>
</protein>
<evidence type="ECO:0000313" key="2">
    <source>
        <dbReference type="EMBL" id="GLS62282.1"/>
    </source>
</evidence>
<dbReference type="EMBL" id="BSPK01000008">
    <property type="protein sequence ID" value="GLS62282.1"/>
    <property type="molecule type" value="Genomic_DNA"/>
</dbReference>
<name>A0A512J145_9HYPH</name>
<reference evidence="1 3" key="3">
    <citation type="submission" date="2019-07" db="EMBL/GenBank/DDBJ databases">
        <title>Whole genome shotgun sequence of Methylobacterium oxalidis NBRC 107715.</title>
        <authorList>
            <person name="Hosoyama A."/>
            <person name="Uohara A."/>
            <person name="Ohji S."/>
            <person name="Ichikawa N."/>
        </authorList>
    </citation>
    <scope>NUCLEOTIDE SEQUENCE [LARGE SCALE GENOMIC DNA]</scope>
    <source>
        <strain evidence="1 3">NBRC 107715</strain>
    </source>
</reference>
<dbReference type="Proteomes" id="UP000321960">
    <property type="component" value="Unassembled WGS sequence"/>
</dbReference>
<keyword evidence="4" id="KW-1185">Reference proteome</keyword>
<proteinExistence type="predicted"/>